<dbReference type="SUPFAM" id="SSF47473">
    <property type="entry name" value="EF-hand"/>
    <property type="match status" value="1"/>
</dbReference>
<evidence type="ECO:0000313" key="2">
    <source>
        <dbReference type="EMBL" id="KAJ6424824.1"/>
    </source>
</evidence>
<keyword evidence="3" id="KW-1185">Reference proteome</keyword>
<evidence type="ECO:0000259" key="1">
    <source>
        <dbReference type="Pfam" id="PF09279"/>
    </source>
</evidence>
<gene>
    <name evidence="2" type="ORF">OIU84_025568</name>
</gene>
<dbReference type="AlphaFoldDB" id="A0AAD6KJW6"/>
<dbReference type="InterPro" id="IPR011992">
    <property type="entry name" value="EF-hand-dom_pair"/>
</dbReference>
<dbReference type="Gene3D" id="1.10.238.10">
    <property type="entry name" value="EF-hand"/>
    <property type="match status" value="1"/>
</dbReference>
<dbReference type="InterPro" id="IPR015359">
    <property type="entry name" value="PLC_EF-hand-like"/>
</dbReference>
<organism evidence="2 3">
    <name type="scientific">Salix udensis</name>
    <dbReference type="NCBI Taxonomy" id="889485"/>
    <lineage>
        <taxon>Eukaryota</taxon>
        <taxon>Viridiplantae</taxon>
        <taxon>Streptophyta</taxon>
        <taxon>Embryophyta</taxon>
        <taxon>Tracheophyta</taxon>
        <taxon>Spermatophyta</taxon>
        <taxon>Magnoliopsida</taxon>
        <taxon>eudicotyledons</taxon>
        <taxon>Gunneridae</taxon>
        <taxon>Pentapetalae</taxon>
        <taxon>rosids</taxon>
        <taxon>fabids</taxon>
        <taxon>Malpighiales</taxon>
        <taxon>Salicaceae</taxon>
        <taxon>Saliceae</taxon>
        <taxon>Salix</taxon>
    </lineage>
</organism>
<dbReference type="Proteomes" id="UP001162972">
    <property type="component" value="Chromosome 16"/>
</dbReference>
<dbReference type="Pfam" id="PF09279">
    <property type="entry name" value="EF-hand_like"/>
    <property type="match status" value="1"/>
</dbReference>
<name>A0AAD6KJW6_9ROSI</name>
<evidence type="ECO:0000313" key="3">
    <source>
        <dbReference type="Proteomes" id="UP001162972"/>
    </source>
</evidence>
<protein>
    <recommendedName>
        <fullName evidence="1">Phosphoinositide-specific phospholipase C EF-hand-like domain-containing protein</fullName>
    </recommendedName>
</protein>
<proteinExistence type="predicted"/>
<feature type="domain" description="Phosphoinositide-specific phospholipase C EF-hand-like" evidence="1">
    <location>
        <begin position="21"/>
        <end position="90"/>
    </location>
</feature>
<accession>A0AAD6KJW6</accession>
<dbReference type="EMBL" id="JAPFFJ010000006">
    <property type="protein sequence ID" value="KAJ6424824.1"/>
    <property type="molecule type" value="Genomic_DNA"/>
</dbReference>
<reference evidence="2 3" key="1">
    <citation type="journal article" date="2023" name="Int. J. Mol. Sci.">
        <title>De Novo Assembly and Annotation of 11 Diverse Shrub Willow (Salix) Genomes Reveals Novel Gene Organization in Sex-Linked Regions.</title>
        <authorList>
            <person name="Hyden B."/>
            <person name="Feng K."/>
            <person name="Yates T.B."/>
            <person name="Jawdy S."/>
            <person name="Cereghino C."/>
            <person name="Smart L.B."/>
            <person name="Muchero W."/>
        </authorList>
    </citation>
    <scope>NUCLEOTIDE SEQUENCE [LARGE SCALE GENOMIC DNA]</scope>
    <source>
        <tissue evidence="2">Shoot tip</tissue>
    </source>
</reference>
<comment type="caution">
    <text evidence="2">The sequence shown here is derived from an EMBL/GenBank/DDBJ whole genome shotgun (WGS) entry which is preliminary data.</text>
</comment>
<sequence>MSRQSFKICFCFRRIFKLRALEPPEEVKVLFDQYSQNGIMSLDDLRGFLVEFQGEYSATREDAQAIFNSLKHLNIFSRRGLHLEAFFRYLLGDLNGTSLCRGAS</sequence>